<protein>
    <submittedName>
        <fullName evidence="2">Uncharacterized protein</fullName>
    </submittedName>
</protein>
<organism evidence="2 3">
    <name type="scientific">Candidatus Lloydbacteria bacterium RIFCSPLOWO2_01_FULL_50_20</name>
    <dbReference type="NCBI Taxonomy" id="1798665"/>
    <lineage>
        <taxon>Bacteria</taxon>
        <taxon>Candidatus Lloydiibacteriota</taxon>
    </lineage>
</organism>
<dbReference type="AlphaFoldDB" id="A0A1G2DDJ6"/>
<evidence type="ECO:0000313" key="2">
    <source>
        <dbReference type="EMBL" id="OGZ11705.1"/>
    </source>
</evidence>
<keyword evidence="1" id="KW-1133">Transmembrane helix</keyword>
<name>A0A1G2DDJ6_9BACT</name>
<reference evidence="2 3" key="1">
    <citation type="journal article" date="2016" name="Nat. Commun.">
        <title>Thousands of microbial genomes shed light on interconnected biogeochemical processes in an aquifer system.</title>
        <authorList>
            <person name="Anantharaman K."/>
            <person name="Brown C.T."/>
            <person name="Hug L.A."/>
            <person name="Sharon I."/>
            <person name="Castelle C.J."/>
            <person name="Probst A.J."/>
            <person name="Thomas B.C."/>
            <person name="Singh A."/>
            <person name="Wilkins M.J."/>
            <person name="Karaoz U."/>
            <person name="Brodie E.L."/>
            <person name="Williams K.H."/>
            <person name="Hubbard S.S."/>
            <person name="Banfield J.F."/>
        </authorList>
    </citation>
    <scope>NUCLEOTIDE SEQUENCE [LARGE SCALE GENOMIC DNA]</scope>
</reference>
<comment type="caution">
    <text evidence="2">The sequence shown here is derived from an EMBL/GenBank/DDBJ whole genome shotgun (WGS) entry which is preliminary data.</text>
</comment>
<sequence>MSLASALIGIIAYAAMNVVMARKLSGVSPLVIIPIYTLFVSVTTFGMWKAANMVGYAAPFSVNSTLPWILLIGAHRPR</sequence>
<gene>
    <name evidence="2" type="ORF">A2942_04890</name>
</gene>
<evidence type="ECO:0000313" key="3">
    <source>
        <dbReference type="Proteomes" id="UP000178534"/>
    </source>
</evidence>
<dbReference type="EMBL" id="MHLP01000033">
    <property type="protein sequence ID" value="OGZ11705.1"/>
    <property type="molecule type" value="Genomic_DNA"/>
</dbReference>
<accession>A0A1G2DDJ6</accession>
<dbReference type="Proteomes" id="UP000178534">
    <property type="component" value="Unassembled WGS sequence"/>
</dbReference>
<evidence type="ECO:0000256" key="1">
    <source>
        <dbReference type="SAM" id="Phobius"/>
    </source>
</evidence>
<keyword evidence="1" id="KW-0472">Membrane</keyword>
<feature type="transmembrane region" description="Helical" evidence="1">
    <location>
        <begin position="31"/>
        <end position="48"/>
    </location>
</feature>
<proteinExistence type="predicted"/>
<keyword evidence="1" id="KW-0812">Transmembrane</keyword>